<dbReference type="EMBL" id="QUTB01011922">
    <property type="protein sequence ID" value="RHY36848.1"/>
    <property type="molecule type" value="Genomic_DNA"/>
</dbReference>
<dbReference type="Gene3D" id="2.30.30.140">
    <property type="match status" value="1"/>
</dbReference>
<protein>
    <submittedName>
        <fullName evidence="1">Uncharacterized protein</fullName>
    </submittedName>
</protein>
<dbReference type="AlphaFoldDB" id="A0A418BCS3"/>
<gene>
    <name evidence="1" type="ORF">DYB34_010891</name>
</gene>
<proteinExistence type="predicted"/>
<organism evidence="1 2">
    <name type="scientific">Aphanomyces astaci</name>
    <name type="common">Crayfish plague agent</name>
    <dbReference type="NCBI Taxonomy" id="112090"/>
    <lineage>
        <taxon>Eukaryota</taxon>
        <taxon>Sar</taxon>
        <taxon>Stramenopiles</taxon>
        <taxon>Oomycota</taxon>
        <taxon>Saprolegniomycetes</taxon>
        <taxon>Saprolegniales</taxon>
        <taxon>Verrucalvaceae</taxon>
        <taxon>Aphanomyces</taxon>
    </lineage>
</organism>
<reference evidence="1 2" key="1">
    <citation type="submission" date="2018-08" db="EMBL/GenBank/DDBJ databases">
        <title>Aphanomyces genome sequencing and annotation.</title>
        <authorList>
            <person name="Minardi D."/>
            <person name="Oidtmann B."/>
            <person name="Van Der Giezen M."/>
            <person name="Studholme D.J."/>
        </authorList>
    </citation>
    <scope>NUCLEOTIDE SEQUENCE [LARGE SCALE GENOMIC DNA]</scope>
    <source>
        <strain evidence="1 2">Si</strain>
    </source>
</reference>
<dbReference type="VEuPathDB" id="FungiDB:H257_13804"/>
<dbReference type="SUPFAM" id="SSF54160">
    <property type="entry name" value="Chromo domain-like"/>
    <property type="match status" value="1"/>
</dbReference>
<comment type="caution">
    <text evidence="1">The sequence shown here is derived from an EMBL/GenBank/DDBJ whole genome shotgun (WGS) entry which is preliminary data.</text>
</comment>
<evidence type="ECO:0000313" key="1">
    <source>
        <dbReference type="EMBL" id="RHY36848.1"/>
    </source>
</evidence>
<accession>A0A418BCS3</accession>
<evidence type="ECO:0000313" key="2">
    <source>
        <dbReference type="Proteomes" id="UP000283543"/>
    </source>
</evidence>
<sequence>MCNYNNRHEGGDSLSVSAADLLWEQQPVNSFSDFQRNCNLLENALGDPTTDPLPSLHTLWTWIDWVNRGMGTPKHDQHLYAVCLPRVANGFLRRSFNLFPDHHDIPPQIMNFLREVVRFIVLRMQPGTDIFASHLDTIHNILNPSHLFYQCHGLSASPVAEVDDDDSHATTPLDLPSDRIVGTIVDAYRSNHRTWYEGVIMSHDAAQNQVYVGFFGHDSEGDGWISIDSPHLAPRGSMSSGRRGQGPIRVDLDEPIPDEADPASPTSVDLAQHYAVTIPFAIPRTRVPASHFFIDLVNAFGSVGGFHKLPLLRNSNSPTSSVVSIALVTTSLSVTKAMLDTLHVSVKTLCRRVASRYDASEKADAVLLQVCLQCLHSSVLEIRLHGLKCLTDFIPLIRQAQVGTT</sequence>
<name>A0A418BCS3_APHAT</name>
<dbReference type="Proteomes" id="UP000283543">
    <property type="component" value="Unassembled WGS sequence"/>
</dbReference>
<dbReference type="InterPro" id="IPR016197">
    <property type="entry name" value="Chromo-like_dom_sf"/>
</dbReference>